<evidence type="ECO:0000259" key="2">
    <source>
        <dbReference type="Pfam" id="PF02517"/>
    </source>
</evidence>
<keyword evidence="1" id="KW-0812">Transmembrane</keyword>
<feature type="transmembrane region" description="Helical" evidence="1">
    <location>
        <begin position="7"/>
        <end position="25"/>
    </location>
</feature>
<dbReference type="EMBL" id="CACVBY010000090">
    <property type="protein sequence ID" value="CAA7391738.1"/>
    <property type="molecule type" value="Genomic_DNA"/>
</dbReference>
<dbReference type="GO" id="GO:0004175">
    <property type="term" value="F:endopeptidase activity"/>
    <property type="evidence" value="ECO:0007669"/>
    <property type="project" value="UniProtKB-ARBA"/>
</dbReference>
<feature type="transmembrane region" description="Helical" evidence="1">
    <location>
        <begin position="69"/>
        <end position="92"/>
    </location>
</feature>
<dbReference type="InterPro" id="IPR052710">
    <property type="entry name" value="CAAX_protease"/>
</dbReference>
<dbReference type="PANTHER" id="PTHR36435:SF1">
    <property type="entry name" value="CAAX AMINO TERMINAL PROTEASE FAMILY PROTEIN"/>
    <property type="match status" value="1"/>
</dbReference>
<feature type="domain" description="CAAX prenyl protease 2/Lysostaphin resistance protein A-like" evidence="2">
    <location>
        <begin position="112"/>
        <end position="201"/>
    </location>
</feature>
<evidence type="ECO:0000256" key="1">
    <source>
        <dbReference type="SAM" id="Phobius"/>
    </source>
</evidence>
<feature type="transmembrane region" description="Helical" evidence="1">
    <location>
        <begin position="169"/>
        <end position="186"/>
    </location>
</feature>
<dbReference type="Proteomes" id="UP000445309">
    <property type="component" value="Unassembled WGS sequence"/>
</dbReference>
<name>A0A6N4XV78_9FLAO</name>
<dbReference type="AlphaFoldDB" id="A0A6N4XV78"/>
<proteinExistence type="predicted"/>
<dbReference type="GO" id="GO:0080120">
    <property type="term" value="P:CAAX-box protein maturation"/>
    <property type="evidence" value="ECO:0007669"/>
    <property type="project" value="UniProtKB-ARBA"/>
</dbReference>
<evidence type="ECO:0000313" key="4">
    <source>
        <dbReference type="Proteomes" id="UP000445309"/>
    </source>
</evidence>
<feature type="transmembrane region" description="Helical" evidence="1">
    <location>
        <begin position="193"/>
        <end position="211"/>
    </location>
</feature>
<dbReference type="PANTHER" id="PTHR36435">
    <property type="entry name" value="SLR1288 PROTEIN"/>
    <property type="match status" value="1"/>
</dbReference>
<keyword evidence="1" id="KW-1133">Transmembrane helix</keyword>
<organism evidence="3 4">
    <name type="scientific">Chryseobacterium fistulae</name>
    <dbReference type="NCBI Taxonomy" id="2675058"/>
    <lineage>
        <taxon>Bacteria</taxon>
        <taxon>Pseudomonadati</taxon>
        <taxon>Bacteroidota</taxon>
        <taxon>Flavobacteriia</taxon>
        <taxon>Flavobacteriales</taxon>
        <taxon>Weeksellaceae</taxon>
        <taxon>Chryseobacterium group</taxon>
        <taxon>Chryseobacterium</taxon>
    </lineage>
</organism>
<dbReference type="InterPro" id="IPR003675">
    <property type="entry name" value="Rce1/LyrA-like_dom"/>
</dbReference>
<gene>
    <name evidence="3" type="ORF">CHRY9393_02970</name>
</gene>
<evidence type="ECO:0000313" key="3">
    <source>
        <dbReference type="EMBL" id="CAA7391738.1"/>
    </source>
</evidence>
<dbReference type="Pfam" id="PF02517">
    <property type="entry name" value="Rce1-like"/>
    <property type="match status" value="1"/>
</dbReference>
<protein>
    <recommendedName>
        <fullName evidence="2">CAAX prenyl protease 2/Lysostaphin resistance protein A-like domain-containing protein</fullName>
    </recommendedName>
</protein>
<sequence>MDLKVLLNNKWIALLLLVIAFSLIYNPYTKFPYTFCIIIIVILFFTYLQEGNLKNLNFRNIGLLEIKRIMICYLILEFSMDFIFQPLVSTIFSEPADYSSFKTIEGNSQKYFKWLFNMWISAAIGEELLFRGFAFLQLRKLCKDKNILTVLLSAVMFSLPHLYQGISGLAMTFLFGLAFGLIYLKFQNIWINIIVHGLIDTVFLTLSYYGLTEFYSGFYFIL</sequence>
<dbReference type="RefSeq" id="WP_162073964.1">
    <property type="nucleotide sequence ID" value="NZ_CACVBY010000090.1"/>
</dbReference>
<reference evidence="3 4" key="1">
    <citation type="submission" date="2020-01" db="EMBL/GenBank/DDBJ databases">
        <authorList>
            <person name="Rodrigo-Torres L."/>
            <person name="Arahal R. D."/>
            <person name="Lucena T."/>
        </authorList>
    </citation>
    <scope>NUCLEOTIDE SEQUENCE [LARGE SCALE GENOMIC DNA]</scope>
    <source>
        <strain evidence="3 4">CECT 9393</strain>
    </source>
</reference>
<keyword evidence="1" id="KW-0472">Membrane</keyword>
<keyword evidence="4" id="KW-1185">Reference proteome</keyword>
<feature type="transmembrane region" description="Helical" evidence="1">
    <location>
        <begin position="31"/>
        <end position="48"/>
    </location>
</feature>
<accession>A0A6N4XV78</accession>